<proteinExistence type="predicted"/>
<accession>A0A9P0FG04</accession>
<protein>
    <submittedName>
        <fullName evidence="1">Uncharacterized protein</fullName>
    </submittedName>
</protein>
<dbReference type="AlphaFoldDB" id="A0A9P0FG04"/>
<gene>
    <name evidence="1" type="ORF">MELIAE_LOCUS5143</name>
</gene>
<dbReference type="PANTHER" id="PTHR46954:SF1">
    <property type="entry name" value="C2H2-TYPE DOMAIN-CONTAINING PROTEIN"/>
    <property type="match status" value="1"/>
</dbReference>
<name>A0A9P0FG04_BRAAE</name>
<sequence>MQELEEAELPDNIVIFPTDNAKSLIKLASLCEEVINPYCFLGPRPDESIVRTLAQITCTLAHYNYSPRRTVYPGGDGIDIRLLILAIKQGKVMGNYSSNRKNYYMDSETFLDLEEFQALAKTDHGLVKPVVIMKRNDLDAFFLATNAPGRSAYNRVERRMAPLRELAGLILAHDHFGSHFDEHLERSNFEFSGNVLAEVWSSMEIDGYHVTAKYVGPGEQDLSDFPDIKCSNILQTLLGNPKEKIHRIEKSGIYEINYPDCDKKYVGQTKRFIQIIRKDPYLALSGLTVTLSKLQSAPVEILARFSPLRYGLLDSERSIGYIGDISSRIMVSRFYVDPPERSTSADFGENSFRTAVSVVHPWKTIRHGQ</sequence>
<dbReference type="OrthoDB" id="10018421at2759"/>
<organism evidence="1 2">
    <name type="scientific">Brassicogethes aeneus</name>
    <name type="common">Rape pollen beetle</name>
    <name type="synonym">Meligethes aeneus</name>
    <dbReference type="NCBI Taxonomy" id="1431903"/>
    <lineage>
        <taxon>Eukaryota</taxon>
        <taxon>Metazoa</taxon>
        <taxon>Ecdysozoa</taxon>
        <taxon>Arthropoda</taxon>
        <taxon>Hexapoda</taxon>
        <taxon>Insecta</taxon>
        <taxon>Pterygota</taxon>
        <taxon>Neoptera</taxon>
        <taxon>Endopterygota</taxon>
        <taxon>Coleoptera</taxon>
        <taxon>Polyphaga</taxon>
        <taxon>Cucujiformia</taxon>
        <taxon>Nitidulidae</taxon>
        <taxon>Meligethinae</taxon>
        <taxon>Brassicogethes</taxon>
    </lineage>
</organism>
<keyword evidence="2" id="KW-1185">Reference proteome</keyword>
<evidence type="ECO:0000313" key="2">
    <source>
        <dbReference type="Proteomes" id="UP001154078"/>
    </source>
</evidence>
<dbReference type="Proteomes" id="UP001154078">
    <property type="component" value="Chromosome 3"/>
</dbReference>
<dbReference type="PANTHER" id="PTHR46954">
    <property type="entry name" value="C2H2-TYPE DOMAIN-CONTAINING PROTEIN"/>
    <property type="match status" value="1"/>
</dbReference>
<dbReference type="EMBL" id="OV121134">
    <property type="protein sequence ID" value="CAH0553038.1"/>
    <property type="molecule type" value="Genomic_DNA"/>
</dbReference>
<reference evidence="1" key="1">
    <citation type="submission" date="2021-12" db="EMBL/GenBank/DDBJ databases">
        <authorList>
            <person name="King R."/>
        </authorList>
    </citation>
    <scope>NUCLEOTIDE SEQUENCE</scope>
</reference>
<evidence type="ECO:0000313" key="1">
    <source>
        <dbReference type="EMBL" id="CAH0553038.1"/>
    </source>
</evidence>